<dbReference type="HOGENOM" id="CLU_1721120_0_0_0"/>
<dbReference type="Proteomes" id="UP000010798">
    <property type="component" value="Chromosome"/>
</dbReference>
<organism evidence="1 2">
    <name type="scientific">Singulisphaera acidiphila (strain ATCC BAA-1392 / DSM 18658 / VKM B-2454 / MOB10)</name>
    <dbReference type="NCBI Taxonomy" id="886293"/>
    <lineage>
        <taxon>Bacteria</taxon>
        <taxon>Pseudomonadati</taxon>
        <taxon>Planctomycetota</taxon>
        <taxon>Planctomycetia</taxon>
        <taxon>Isosphaerales</taxon>
        <taxon>Isosphaeraceae</taxon>
        <taxon>Singulisphaera</taxon>
    </lineage>
</organism>
<evidence type="ECO:0000313" key="2">
    <source>
        <dbReference type="Proteomes" id="UP000010798"/>
    </source>
</evidence>
<proteinExistence type="predicted"/>
<gene>
    <name evidence="1" type="ordered locus">Sinac_0582</name>
</gene>
<dbReference type="KEGG" id="saci:Sinac_0582"/>
<dbReference type="EMBL" id="CP003364">
    <property type="protein sequence ID" value="AGA25006.1"/>
    <property type="molecule type" value="Genomic_DNA"/>
</dbReference>
<reference evidence="1 2" key="1">
    <citation type="submission" date="2012-02" db="EMBL/GenBank/DDBJ databases">
        <title>Complete sequence of chromosome of Singulisphaera acidiphila DSM 18658.</title>
        <authorList>
            <consortium name="US DOE Joint Genome Institute (JGI-PGF)"/>
            <person name="Lucas S."/>
            <person name="Copeland A."/>
            <person name="Lapidus A."/>
            <person name="Glavina del Rio T."/>
            <person name="Dalin E."/>
            <person name="Tice H."/>
            <person name="Bruce D."/>
            <person name="Goodwin L."/>
            <person name="Pitluck S."/>
            <person name="Peters L."/>
            <person name="Ovchinnikova G."/>
            <person name="Chertkov O."/>
            <person name="Kyrpides N."/>
            <person name="Mavromatis K."/>
            <person name="Ivanova N."/>
            <person name="Brettin T."/>
            <person name="Detter J.C."/>
            <person name="Han C."/>
            <person name="Larimer F."/>
            <person name="Land M."/>
            <person name="Hauser L."/>
            <person name="Markowitz V."/>
            <person name="Cheng J.-F."/>
            <person name="Hugenholtz P."/>
            <person name="Woyke T."/>
            <person name="Wu D."/>
            <person name="Tindall B."/>
            <person name="Pomrenke H."/>
            <person name="Brambilla E."/>
            <person name="Klenk H.-P."/>
            <person name="Eisen J.A."/>
        </authorList>
    </citation>
    <scope>NUCLEOTIDE SEQUENCE [LARGE SCALE GENOMIC DNA]</scope>
    <source>
        <strain evidence="2">ATCC BAA-1392 / DSM 18658 / VKM B-2454 / MOB10</strain>
    </source>
</reference>
<dbReference type="RefSeq" id="WP_015244191.1">
    <property type="nucleotide sequence ID" value="NC_019892.1"/>
</dbReference>
<keyword evidence="2" id="KW-1185">Reference proteome</keyword>
<accession>L0D8P9</accession>
<evidence type="ECO:0000313" key="1">
    <source>
        <dbReference type="EMBL" id="AGA25006.1"/>
    </source>
</evidence>
<name>L0D8P9_SINAD</name>
<dbReference type="eggNOG" id="ENOG502ZKM1">
    <property type="taxonomic scope" value="Bacteria"/>
</dbReference>
<dbReference type="AlphaFoldDB" id="L0D8P9"/>
<dbReference type="OrthoDB" id="287308at2"/>
<protein>
    <submittedName>
        <fullName evidence="1">Uncharacterized protein</fullName>
    </submittedName>
</protein>
<sequence length="152" mass="17403">MPDVEELFKQLRELPQRQYSDLIRKVDGERRQAVEREERERPPARGMSPLEFAQWIARRHFAIDKGISQILYLPSEAPAEEVRLLEVNELAHIPENAPIEAVDFMPDIEGVTYQLFVADVTPRQFDAILAGRLALPAGWVLEGYQAILPGDR</sequence>